<name>A0AAV0UK51_HYABA</name>
<proteinExistence type="predicted"/>
<evidence type="ECO:0008006" key="4">
    <source>
        <dbReference type="Google" id="ProtNLM"/>
    </source>
</evidence>
<gene>
    <name evidence="2" type="ORF">HBR001_LOCUS6651</name>
</gene>
<dbReference type="Proteomes" id="UP001162031">
    <property type="component" value="Unassembled WGS sequence"/>
</dbReference>
<dbReference type="AlphaFoldDB" id="A0AAV0UK51"/>
<dbReference type="EMBL" id="CANTFL010001296">
    <property type="protein sequence ID" value="CAI5735940.1"/>
    <property type="molecule type" value="Genomic_DNA"/>
</dbReference>
<evidence type="ECO:0000256" key="1">
    <source>
        <dbReference type="SAM" id="MobiDB-lite"/>
    </source>
</evidence>
<comment type="caution">
    <text evidence="2">The sequence shown here is derived from an EMBL/GenBank/DDBJ whole genome shotgun (WGS) entry which is preliminary data.</text>
</comment>
<accession>A0AAV0UK51</accession>
<keyword evidence="3" id="KW-1185">Reference proteome</keyword>
<evidence type="ECO:0000313" key="3">
    <source>
        <dbReference type="Proteomes" id="UP001162031"/>
    </source>
</evidence>
<evidence type="ECO:0000313" key="2">
    <source>
        <dbReference type="EMBL" id="CAI5735940.1"/>
    </source>
</evidence>
<organism evidence="2 3">
    <name type="scientific">Hyaloperonospora brassicae</name>
    <name type="common">Brassica downy mildew</name>
    <name type="synonym">Peronospora brassicae</name>
    <dbReference type="NCBI Taxonomy" id="162125"/>
    <lineage>
        <taxon>Eukaryota</taxon>
        <taxon>Sar</taxon>
        <taxon>Stramenopiles</taxon>
        <taxon>Oomycota</taxon>
        <taxon>Peronosporomycetes</taxon>
        <taxon>Peronosporales</taxon>
        <taxon>Peronosporaceae</taxon>
        <taxon>Hyaloperonospora</taxon>
    </lineage>
</organism>
<sequence>MAAASDLVNQELAQASVMDIRKEADVLTHTNIELGTERRIMLEGDLRRVRMEEQLPCQKEGWVEKDLFNSEKLRAQMRDAARRSGVELGGQTSEVMSYALHEYLKQVMEEMVEIAKHRGDSQAQSFEALQKARRAGAMMDGRWGNRMELSATDILRVSCEDSFTKLAQEDMVLRSQLLEDARREEQIEKERAKKRKKVDRSKLNQDERDEAEMDIEELAVKDLKERLLQQDKEGVVRVAGRVNESISVKYASRVPDNQVTLEDANYWLVSQKPYIRPKLFLRAEAARIVTKSLL</sequence>
<protein>
    <recommendedName>
        <fullName evidence="4">Transcription initiation factor TFIID component TAF4 C-terminal domain-containing protein</fullName>
    </recommendedName>
</protein>
<reference evidence="2" key="1">
    <citation type="submission" date="2022-12" db="EMBL/GenBank/DDBJ databases">
        <authorList>
            <person name="Webb A."/>
        </authorList>
    </citation>
    <scope>NUCLEOTIDE SEQUENCE</scope>
    <source>
        <strain evidence="2">Hp1</strain>
    </source>
</reference>
<feature type="region of interest" description="Disordered" evidence="1">
    <location>
        <begin position="189"/>
        <end position="210"/>
    </location>
</feature>